<reference evidence="4" key="1">
    <citation type="journal article" date="2013" name="Genome Announc.">
        <title>Draft Genome Sequence of the Dimorphic Prosthecate Bacterium Brevundimonas abyssalis TAR-001T.</title>
        <authorList>
            <person name="Tsubouchi T."/>
            <person name="Nishi S."/>
            <person name="Usui K."/>
            <person name="Shimane Y."/>
            <person name="Takaki Y."/>
            <person name="Maruyama T."/>
            <person name="Hatada Y."/>
        </authorList>
    </citation>
    <scope>NUCLEOTIDE SEQUENCE [LARGE SCALE GENOMIC DNA]</scope>
    <source>
        <strain evidence="4">TAR-001</strain>
    </source>
</reference>
<sequence>MAMQRYSPYVAPRRAGLHVFGETPAAPQTAEPGEGVLVLTPPPEVEPEPPTREVWPEAERPGPAVEEEPLFIEDPAMRAGAEPVFMPESFEPERRGRLDWSETGAFLGMGAVGLTAFGAAVAGFTMAADRPVGAVLDQTTVASGVLALIGALCVGISAYNLYLHWARREQD</sequence>
<comment type="caution">
    <text evidence="3">The sequence shown here is derived from an EMBL/GenBank/DDBJ whole genome shotgun (WGS) entry which is preliminary data.</text>
</comment>
<dbReference type="AlphaFoldDB" id="A0A8E0TSV7"/>
<feature type="region of interest" description="Disordered" evidence="1">
    <location>
        <begin position="43"/>
        <end position="63"/>
    </location>
</feature>
<gene>
    <name evidence="3" type="ORF">MBEBAB_2889</name>
</gene>
<feature type="transmembrane region" description="Helical" evidence="2">
    <location>
        <begin position="104"/>
        <end position="128"/>
    </location>
</feature>
<dbReference type="Proteomes" id="UP000016569">
    <property type="component" value="Unassembled WGS sequence"/>
</dbReference>
<organism evidence="3 4">
    <name type="scientific">Brevundimonas abyssalis TAR-001</name>
    <dbReference type="NCBI Taxonomy" id="1391729"/>
    <lineage>
        <taxon>Bacteria</taxon>
        <taxon>Pseudomonadati</taxon>
        <taxon>Pseudomonadota</taxon>
        <taxon>Alphaproteobacteria</taxon>
        <taxon>Caulobacterales</taxon>
        <taxon>Caulobacteraceae</taxon>
        <taxon>Brevundimonas</taxon>
    </lineage>
</organism>
<keyword evidence="2" id="KW-0472">Membrane</keyword>
<feature type="compositionally biased region" description="Basic and acidic residues" evidence="1">
    <location>
        <begin position="49"/>
        <end position="60"/>
    </location>
</feature>
<evidence type="ECO:0000313" key="4">
    <source>
        <dbReference type="Proteomes" id="UP000016569"/>
    </source>
</evidence>
<evidence type="ECO:0000256" key="2">
    <source>
        <dbReference type="SAM" id="Phobius"/>
    </source>
</evidence>
<proteinExistence type="predicted"/>
<feature type="transmembrane region" description="Helical" evidence="2">
    <location>
        <begin position="140"/>
        <end position="162"/>
    </location>
</feature>
<accession>A0A8E0TSV7</accession>
<keyword evidence="4" id="KW-1185">Reference proteome</keyword>
<protein>
    <submittedName>
        <fullName evidence="3">Uncharacterized protein</fullName>
    </submittedName>
</protein>
<evidence type="ECO:0000313" key="3">
    <source>
        <dbReference type="EMBL" id="GAD60639.1"/>
    </source>
</evidence>
<dbReference type="EMBL" id="BATC01000099">
    <property type="protein sequence ID" value="GAD60639.1"/>
    <property type="molecule type" value="Genomic_DNA"/>
</dbReference>
<keyword evidence="2" id="KW-0812">Transmembrane</keyword>
<keyword evidence="2" id="KW-1133">Transmembrane helix</keyword>
<evidence type="ECO:0000256" key="1">
    <source>
        <dbReference type="SAM" id="MobiDB-lite"/>
    </source>
</evidence>
<name>A0A8E0TSV7_9CAUL</name>